<reference evidence="2 3" key="1">
    <citation type="journal article" date="2008" name="Appl. Environ. Microbiol.">
        <title>Genomic insights into Mn(II) oxidation by the marine alphaproteobacterium Aurantimonas sp. strain SI85-9A1.</title>
        <authorList>
            <person name="Dick G.J."/>
            <person name="Podell S."/>
            <person name="Johnson H.A."/>
            <person name="Rivera-Espinoza Y."/>
            <person name="Bernier-Latmani R."/>
            <person name="McCarthy J.K."/>
            <person name="Torpey J.W."/>
            <person name="Clement B.G."/>
            <person name="Gaasterland T."/>
            <person name="Tebo B.M."/>
        </authorList>
    </citation>
    <scope>NUCLEOTIDE SEQUENCE [LARGE SCALE GENOMIC DNA]</scope>
    <source>
        <strain evidence="2 3">SI85-9A1</strain>
    </source>
</reference>
<dbReference type="AlphaFoldDB" id="Q1YEW1"/>
<evidence type="ECO:0000313" key="3">
    <source>
        <dbReference type="Proteomes" id="UP000000321"/>
    </source>
</evidence>
<keyword evidence="3" id="KW-1185">Reference proteome</keyword>
<accession>Q1YEW1</accession>
<sequence>MMHVKSERANGRHARASTTRPGGAQHEDADNWNPARHADRRCARLVCRRIAGGGPELPEHELRRALVCAQRHLRRQWLLLRDPQGAPRLRSQLFSSLWRAVGPRQAGGRRDPAMGAPERLPLSGERHR</sequence>
<feature type="compositionally biased region" description="Basic and acidic residues" evidence="1">
    <location>
        <begin position="1"/>
        <end position="10"/>
    </location>
</feature>
<dbReference type="Proteomes" id="UP000000321">
    <property type="component" value="Unassembled WGS sequence"/>
</dbReference>
<feature type="region of interest" description="Disordered" evidence="1">
    <location>
        <begin position="1"/>
        <end position="35"/>
    </location>
</feature>
<dbReference type="EMBL" id="AAPJ01000007">
    <property type="protein sequence ID" value="EAS48784.1"/>
    <property type="molecule type" value="Genomic_DNA"/>
</dbReference>
<name>Q1YEW1_AURMS</name>
<evidence type="ECO:0000256" key="1">
    <source>
        <dbReference type="SAM" id="MobiDB-lite"/>
    </source>
</evidence>
<evidence type="ECO:0000313" key="2">
    <source>
        <dbReference type="EMBL" id="EAS48784.1"/>
    </source>
</evidence>
<gene>
    <name evidence="2" type="ORF">SI859A1_03420</name>
</gene>
<organism evidence="2 3">
    <name type="scientific">Aurantimonas manganoxydans (strain ATCC BAA-1229 / DSM 21871 / SI85-9A1)</name>
    <dbReference type="NCBI Taxonomy" id="287752"/>
    <lineage>
        <taxon>Bacteria</taxon>
        <taxon>Pseudomonadati</taxon>
        <taxon>Pseudomonadota</taxon>
        <taxon>Alphaproteobacteria</taxon>
        <taxon>Hyphomicrobiales</taxon>
        <taxon>Aurantimonadaceae</taxon>
        <taxon>Aurantimonas</taxon>
    </lineage>
</organism>
<dbReference type="BioCyc" id="AURANTIMONAS:SI859A1_03420-MONOMER"/>
<dbReference type="HOGENOM" id="CLU_1957083_0_0_5"/>
<feature type="region of interest" description="Disordered" evidence="1">
    <location>
        <begin position="103"/>
        <end position="128"/>
    </location>
</feature>
<proteinExistence type="predicted"/>
<comment type="caution">
    <text evidence="2">The sequence shown here is derived from an EMBL/GenBank/DDBJ whole genome shotgun (WGS) entry which is preliminary data.</text>
</comment>
<protein>
    <submittedName>
        <fullName evidence="2">Uncharacterized protein</fullName>
    </submittedName>
</protein>